<dbReference type="EMBL" id="QEAO01000021">
    <property type="protein sequence ID" value="TPX33330.1"/>
    <property type="molecule type" value="Genomic_DNA"/>
</dbReference>
<sequence>MQRGKRTLETATIPDDSEPLDRKKHKQADQLDFLHISNECKTDAIYNHYQSEFRRIAHGLLNGAWILSIKSLDGVMHQYKIVEIEFYLRHLPQHIDPFSHARESQLEFGKFCFHKRGNSYAGGTWKGLDISFGCSGDPDTPAIDNGPRGIMRTNAFHAGILIRSIMNIETNEVVEGPCKCVDKILKILKAKDVADLVSNILDDDLSITNNTSSLYLSKSTIPVVTNEIFETPRIGLYIRKTHKDLKERLGYVTRLYRFHTQTLSKGKAHTIIGILLPNKQKAVKTVIDDIVEKTGISKKLVSECLEAFAKGSKMPYTKFIDMDKGSSQNICQYFGSLYPHCKC</sequence>
<protein>
    <submittedName>
        <fullName evidence="2">Uncharacterized protein</fullName>
    </submittedName>
</protein>
<evidence type="ECO:0000313" key="2">
    <source>
        <dbReference type="EMBL" id="TPX33330.1"/>
    </source>
</evidence>
<evidence type="ECO:0000256" key="1">
    <source>
        <dbReference type="SAM" id="MobiDB-lite"/>
    </source>
</evidence>
<dbReference type="STRING" id="1806994.A0A507BV90"/>
<comment type="caution">
    <text evidence="2">The sequence shown here is derived from an EMBL/GenBank/DDBJ whole genome shotgun (WGS) entry which is preliminary data.</text>
</comment>
<keyword evidence="3" id="KW-1185">Reference proteome</keyword>
<dbReference type="Proteomes" id="UP000319731">
    <property type="component" value="Unassembled WGS sequence"/>
</dbReference>
<proteinExistence type="predicted"/>
<gene>
    <name evidence="2" type="ORF">SmJEL517_g03697</name>
</gene>
<evidence type="ECO:0000313" key="3">
    <source>
        <dbReference type="Proteomes" id="UP000319731"/>
    </source>
</evidence>
<organism evidence="2 3">
    <name type="scientific">Synchytrium microbalum</name>
    <dbReference type="NCBI Taxonomy" id="1806994"/>
    <lineage>
        <taxon>Eukaryota</taxon>
        <taxon>Fungi</taxon>
        <taxon>Fungi incertae sedis</taxon>
        <taxon>Chytridiomycota</taxon>
        <taxon>Chytridiomycota incertae sedis</taxon>
        <taxon>Chytridiomycetes</taxon>
        <taxon>Synchytriales</taxon>
        <taxon>Synchytriaceae</taxon>
        <taxon>Synchytrium</taxon>
    </lineage>
</organism>
<dbReference type="OrthoDB" id="16851at2759"/>
<dbReference type="AlphaFoldDB" id="A0A507BV90"/>
<reference evidence="2 3" key="1">
    <citation type="journal article" date="2019" name="Sci. Rep.">
        <title>Comparative genomics of chytrid fungi reveal insights into the obligate biotrophic and pathogenic lifestyle of Synchytrium endobioticum.</title>
        <authorList>
            <person name="van de Vossenberg B.T.L.H."/>
            <person name="Warris S."/>
            <person name="Nguyen H.D.T."/>
            <person name="van Gent-Pelzer M.P.E."/>
            <person name="Joly D.L."/>
            <person name="van de Geest H.C."/>
            <person name="Bonants P.J.M."/>
            <person name="Smith D.S."/>
            <person name="Levesque C.A."/>
            <person name="van der Lee T.A.J."/>
        </authorList>
    </citation>
    <scope>NUCLEOTIDE SEQUENCE [LARGE SCALE GENOMIC DNA]</scope>
    <source>
        <strain evidence="2 3">JEL517</strain>
    </source>
</reference>
<name>A0A507BV90_9FUNG</name>
<accession>A0A507BV90</accession>
<feature type="region of interest" description="Disordered" evidence="1">
    <location>
        <begin position="1"/>
        <end position="24"/>
    </location>
</feature>
<dbReference type="GeneID" id="42004922"/>
<dbReference type="RefSeq" id="XP_031024342.1">
    <property type="nucleotide sequence ID" value="XM_031169625.1"/>
</dbReference>